<keyword evidence="2" id="KW-1185">Reference proteome</keyword>
<gene>
    <name evidence="1" type="ORF">LOK49_LG13G00184</name>
</gene>
<dbReference type="Proteomes" id="UP001060215">
    <property type="component" value="Chromosome 14"/>
</dbReference>
<evidence type="ECO:0000313" key="1">
    <source>
        <dbReference type="EMBL" id="KAI7987561.1"/>
    </source>
</evidence>
<reference evidence="1 2" key="1">
    <citation type="journal article" date="2022" name="Plant J.">
        <title>Chromosome-level genome of Camellia lanceoleosa provides a valuable resource for understanding genome evolution and self-incompatibility.</title>
        <authorList>
            <person name="Gong W."/>
            <person name="Xiao S."/>
            <person name="Wang L."/>
            <person name="Liao Z."/>
            <person name="Chang Y."/>
            <person name="Mo W."/>
            <person name="Hu G."/>
            <person name="Li W."/>
            <person name="Zhao G."/>
            <person name="Zhu H."/>
            <person name="Hu X."/>
            <person name="Ji K."/>
            <person name="Xiang X."/>
            <person name="Song Q."/>
            <person name="Yuan D."/>
            <person name="Jin S."/>
            <person name="Zhang L."/>
        </authorList>
    </citation>
    <scope>NUCLEOTIDE SEQUENCE [LARGE SCALE GENOMIC DNA]</scope>
    <source>
        <strain evidence="1">SQ_2022a</strain>
    </source>
</reference>
<name>A0ACC0FJE2_9ERIC</name>
<comment type="caution">
    <text evidence="1">The sequence shown here is derived from an EMBL/GenBank/DDBJ whole genome shotgun (WGS) entry which is preliminary data.</text>
</comment>
<accession>A0ACC0FJE2</accession>
<organism evidence="1 2">
    <name type="scientific">Camellia lanceoleosa</name>
    <dbReference type="NCBI Taxonomy" id="1840588"/>
    <lineage>
        <taxon>Eukaryota</taxon>
        <taxon>Viridiplantae</taxon>
        <taxon>Streptophyta</taxon>
        <taxon>Embryophyta</taxon>
        <taxon>Tracheophyta</taxon>
        <taxon>Spermatophyta</taxon>
        <taxon>Magnoliopsida</taxon>
        <taxon>eudicotyledons</taxon>
        <taxon>Gunneridae</taxon>
        <taxon>Pentapetalae</taxon>
        <taxon>asterids</taxon>
        <taxon>Ericales</taxon>
        <taxon>Theaceae</taxon>
        <taxon>Camellia</taxon>
    </lineage>
</organism>
<dbReference type="EMBL" id="CM045771">
    <property type="protein sequence ID" value="KAI7987561.1"/>
    <property type="molecule type" value="Genomic_DNA"/>
</dbReference>
<evidence type="ECO:0000313" key="2">
    <source>
        <dbReference type="Proteomes" id="UP001060215"/>
    </source>
</evidence>
<proteinExistence type="predicted"/>
<protein>
    <submittedName>
        <fullName evidence="1">Uncharacterized protein</fullName>
    </submittedName>
</protein>
<sequence>MRTLCKNTTVASTRDANGELKMKEKETENETTMTMTISSPILFSRSKGVGWVAKRIKVSEKRRDRLLRLGNGGGRWREAFCKGVKLQRWAEKEVKGLREVRTGWSGVARGKRGSERGWNGQRGGAGGEPCAGEDVVREVADYLWNNFLGGQSETRPLGDAILVRGFSICEDVSEVWRHYAMG</sequence>